<name>A0A8K0G9Y1_IGNLU</name>
<dbReference type="EMBL" id="VTPC01047244">
    <property type="protein sequence ID" value="KAF2890743.1"/>
    <property type="molecule type" value="Genomic_DNA"/>
</dbReference>
<keyword evidence="2" id="KW-1185">Reference proteome</keyword>
<gene>
    <name evidence="1" type="ORF">ILUMI_15430</name>
</gene>
<dbReference type="AlphaFoldDB" id="A0A8K0G9Y1"/>
<proteinExistence type="predicted"/>
<reference evidence="1" key="1">
    <citation type="submission" date="2019-08" db="EMBL/GenBank/DDBJ databases">
        <title>The genome of the North American firefly Photinus pyralis.</title>
        <authorList>
            <consortium name="Photinus pyralis genome working group"/>
            <person name="Fallon T.R."/>
            <person name="Sander Lower S.E."/>
            <person name="Weng J.-K."/>
        </authorList>
    </citation>
    <scope>NUCLEOTIDE SEQUENCE</scope>
    <source>
        <strain evidence="1">TRF0915ILg1</strain>
        <tissue evidence="1">Whole body</tissue>
    </source>
</reference>
<feature type="non-terminal residue" evidence="1">
    <location>
        <position position="1"/>
    </location>
</feature>
<evidence type="ECO:0000313" key="1">
    <source>
        <dbReference type="EMBL" id="KAF2890743.1"/>
    </source>
</evidence>
<sequence length="61" mass="6862">VSTVADPEFINNNIPIFIQSTYDKIHNKVCDGWEETTMKELFRAAEEEKLLTIAAGGAFED</sequence>
<dbReference type="Proteomes" id="UP000801492">
    <property type="component" value="Unassembled WGS sequence"/>
</dbReference>
<evidence type="ECO:0000313" key="2">
    <source>
        <dbReference type="Proteomes" id="UP000801492"/>
    </source>
</evidence>
<accession>A0A8K0G9Y1</accession>
<protein>
    <submittedName>
        <fullName evidence="1">Uncharacterized protein</fullName>
    </submittedName>
</protein>
<comment type="caution">
    <text evidence="1">The sequence shown here is derived from an EMBL/GenBank/DDBJ whole genome shotgun (WGS) entry which is preliminary data.</text>
</comment>
<organism evidence="1 2">
    <name type="scientific">Ignelater luminosus</name>
    <name type="common">Cucubano</name>
    <name type="synonym">Pyrophorus luminosus</name>
    <dbReference type="NCBI Taxonomy" id="2038154"/>
    <lineage>
        <taxon>Eukaryota</taxon>
        <taxon>Metazoa</taxon>
        <taxon>Ecdysozoa</taxon>
        <taxon>Arthropoda</taxon>
        <taxon>Hexapoda</taxon>
        <taxon>Insecta</taxon>
        <taxon>Pterygota</taxon>
        <taxon>Neoptera</taxon>
        <taxon>Endopterygota</taxon>
        <taxon>Coleoptera</taxon>
        <taxon>Polyphaga</taxon>
        <taxon>Elateriformia</taxon>
        <taxon>Elateroidea</taxon>
        <taxon>Elateridae</taxon>
        <taxon>Agrypninae</taxon>
        <taxon>Pyrophorini</taxon>
        <taxon>Ignelater</taxon>
    </lineage>
</organism>